<sequence>MLCGRIGYPLGMNAPPRDPHDPMAAKAQPPFPEIERTLYTREAIAGRVHELAAMLCEDLRAELGGDKACRAEVGKIVIMPIMSGAMVFAADLLREMPLKLSLGLVAVSSYPGKSLASKGAVISSELPSDLGGKHVVIVDDILDSGQTIELVRQIVGEQKPASVRACVMLRKDVPRVAKMPDDQLAEYVGFDIPDEFVVGYGLDYNGYYRNHPEIVTLKREAL</sequence>
<organism evidence="2">
    <name type="scientific">hydrothermal vent metagenome</name>
    <dbReference type="NCBI Taxonomy" id="652676"/>
    <lineage>
        <taxon>unclassified sequences</taxon>
        <taxon>metagenomes</taxon>
        <taxon>ecological metagenomes</taxon>
    </lineage>
</organism>
<dbReference type="EMBL" id="UOGK01000435">
    <property type="protein sequence ID" value="VAX40742.1"/>
    <property type="molecule type" value="Genomic_DNA"/>
</dbReference>
<dbReference type="CDD" id="cd06223">
    <property type="entry name" value="PRTases_typeI"/>
    <property type="match status" value="1"/>
</dbReference>
<keyword evidence="2" id="KW-0328">Glycosyltransferase</keyword>
<dbReference type="EC" id="2.4.2.8" evidence="2"/>
<dbReference type="GO" id="GO:0005829">
    <property type="term" value="C:cytosol"/>
    <property type="evidence" value="ECO:0007669"/>
    <property type="project" value="TreeGrafter"/>
</dbReference>
<feature type="domain" description="Phosphoribosyltransferase" evidence="1">
    <location>
        <begin position="72"/>
        <end position="204"/>
    </location>
</feature>
<dbReference type="PANTHER" id="PTHR43340:SF1">
    <property type="entry name" value="HYPOXANTHINE PHOSPHORIBOSYLTRANSFERASE"/>
    <property type="match status" value="1"/>
</dbReference>
<dbReference type="Pfam" id="PF00156">
    <property type="entry name" value="Pribosyltran"/>
    <property type="match status" value="1"/>
</dbReference>
<evidence type="ECO:0000313" key="2">
    <source>
        <dbReference type="EMBL" id="VAX40742.1"/>
    </source>
</evidence>
<dbReference type="PANTHER" id="PTHR43340">
    <property type="entry name" value="HYPOXANTHINE-GUANINE PHOSPHORIBOSYLTRANSFERASE"/>
    <property type="match status" value="1"/>
</dbReference>
<dbReference type="GO" id="GO:0032264">
    <property type="term" value="P:IMP salvage"/>
    <property type="evidence" value="ECO:0007669"/>
    <property type="project" value="TreeGrafter"/>
</dbReference>
<dbReference type="SUPFAM" id="SSF53271">
    <property type="entry name" value="PRTase-like"/>
    <property type="match status" value="1"/>
</dbReference>
<dbReference type="InterPro" id="IPR050408">
    <property type="entry name" value="HGPRT"/>
</dbReference>
<accession>A0A3B1DJ75</accession>
<gene>
    <name evidence="2" type="ORF">MNBD_PLANCTO03-479</name>
</gene>
<name>A0A3B1DJ75_9ZZZZ</name>
<dbReference type="GO" id="GO:0006178">
    <property type="term" value="P:guanine salvage"/>
    <property type="evidence" value="ECO:0007669"/>
    <property type="project" value="TreeGrafter"/>
</dbReference>
<dbReference type="GO" id="GO:0046100">
    <property type="term" value="P:hypoxanthine metabolic process"/>
    <property type="evidence" value="ECO:0007669"/>
    <property type="project" value="TreeGrafter"/>
</dbReference>
<dbReference type="Gene3D" id="3.40.50.2020">
    <property type="match status" value="1"/>
</dbReference>
<evidence type="ECO:0000259" key="1">
    <source>
        <dbReference type="Pfam" id="PF00156"/>
    </source>
</evidence>
<keyword evidence="2" id="KW-0808">Transferase</keyword>
<protein>
    <submittedName>
        <fullName evidence="2">Hypoxanthine-guanine phosphoribosyltransferase</fullName>
        <ecNumber evidence="2">2.4.2.8</ecNumber>
    </submittedName>
</protein>
<dbReference type="InterPro" id="IPR029057">
    <property type="entry name" value="PRTase-like"/>
</dbReference>
<reference evidence="2" key="1">
    <citation type="submission" date="2018-06" db="EMBL/GenBank/DDBJ databases">
        <authorList>
            <person name="Zhirakovskaya E."/>
        </authorList>
    </citation>
    <scope>NUCLEOTIDE SEQUENCE</scope>
</reference>
<dbReference type="InterPro" id="IPR000836">
    <property type="entry name" value="PRTase_dom"/>
</dbReference>
<dbReference type="GO" id="GO:0032263">
    <property type="term" value="P:GMP salvage"/>
    <property type="evidence" value="ECO:0007669"/>
    <property type="project" value="TreeGrafter"/>
</dbReference>
<proteinExistence type="predicted"/>
<dbReference type="GO" id="GO:0004422">
    <property type="term" value="F:hypoxanthine phosphoribosyltransferase activity"/>
    <property type="evidence" value="ECO:0007669"/>
    <property type="project" value="TreeGrafter"/>
</dbReference>
<dbReference type="GO" id="GO:0000287">
    <property type="term" value="F:magnesium ion binding"/>
    <property type="evidence" value="ECO:0007669"/>
    <property type="project" value="TreeGrafter"/>
</dbReference>
<dbReference type="AlphaFoldDB" id="A0A3B1DJ75"/>